<feature type="non-terminal residue" evidence="1">
    <location>
        <position position="1"/>
    </location>
</feature>
<protein>
    <submittedName>
        <fullName evidence="1">Uncharacterized protein</fullName>
    </submittedName>
</protein>
<reference evidence="1" key="1">
    <citation type="submission" date="2018-05" db="EMBL/GenBank/DDBJ databases">
        <authorList>
            <person name="Lanie J.A."/>
            <person name="Ng W.-L."/>
            <person name="Kazmierczak K.M."/>
            <person name="Andrzejewski T.M."/>
            <person name="Davidsen T.M."/>
            <person name="Wayne K.J."/>
            <person name="Tettelin H."/>
            <person name="Glass J.I."/>
            <person name="Rusch D."/>
            <person name="Podicherti R."/>
            <person name="Tsui H.-C.T."/>
            <person name="Winkler M.E."/>
        </authorList>
    </citation>
    <scope>NUCLEOTIDE SEQUENCE</scope>
</reference>
<name>A0A381YXA5_9ZZZZ</name>
<organism evidence="1">
    <name type="scientific">marine metagenome</name>
    <dbReference type="NCBI Taxonomy" id="408172"/>
    <lineage>
        <taxon>unclassified sequences</taxon>
        <taxon>metagenomes</taxon>
        <taxon>ecological metagenomes</taxon>
    </lineage>
</organism>
<feature type="non-terminal residue" evidence="1">
    <location>
        <position position="231"/>
    </location>
</feature>
<proteinExistence type="predicted"/>
<gene>
    <name evidence="1" type="ORF">METZ01_LOCUS134453</name>
</gene>
<dbReference type="AlphaFoldDB" id="A0A381YXA5"/>
<evidence type="ECO:0000313" key="1">
    <source>
        <dbReference type="EMBL" id="SVA81599.1"/>
    </source>
</evidence>
<accession>A0A381YXA5</accession>
<sequence>MKQITKDFTYDIPDEYLAQTNANGDTATASYTGPEKLWVFVAEATGANKSDAMQIDENWDDNGMPAPEGETKVELDCAGADTLLCAIFLPHSVTLTQTGVERALPEGYGKYVHPWPPYPDHCYERELIKYKKETATVDNTNSDDKHTGGDWELTWKQPWMTWTTMTNLRNDLLDMSDAKVSFDQPASVKDPWVEWRQKLRDIPVTFKRGEADEYPAHMVKFPPEPTKGGYA</sequence>
<dbReference type="EMBL" id="UINC01019286">
    <property type="protein sequence ID" value="SVA81599.1"/>
    <property type="molecule type" value="Genomic_DNA"/>
</dbReference>